<dbReference type="OrthoDB" id="5377264at2"/>
<evidence type="ECO:0000256" key="12">
    <source>
        <dbReference type="SAM" id="MobiDB-lite"/>
    </source>
</evidence>
<dbReference type="KEGG" id="asl:Aeqsu_1035"/>
<evidence type="ECO:0000256" key="10">
    <source>
        <dbReference type="ARBA" id="ARBA00023049"/>
    </source>
</evidence>
<dbReference type="InterPro" id="IPR001842">
    <property type="entry name" value="Peptidase_M36"/>
</dbReference>
<dbReference type="GO" id="GO:0005615">
    <property type="term" value="C:extracellular space"/>
    <property type="evidence" value="ECO:0007669"/>
    <property type="project" value="InterPro"/>
</dbReference>
<dbReference type="GO" id="GO:0006508">
    <property type="term" value="P:proteolysis"/>
    <property type="evidence" value="ECO:0007669"/>
    <property type="project" value="UniProtKB-KW"/>
</dbReference>
<evidence type="ECO:0000256" key="4">
    <source>
        <dbReference type="ARBA" id="ARBA00022525"/>
    </source>
</evidence>
<organism evidence="16 17">
    <name type="scientific">Aequorivita sublithincola (strain DSM 14238 / LMG 21431 / ACAM 643 / 9-3)</name>
    <dbReference type="NCBI Taxonomy" id="746697"/>
    <lineage>
        <taxon>Bacteria</taxon>
        <taxon>Pseudomonadati</taxon>
        <taxon>Bacteroidota</taxon>
        <taxon>Flavobacteriia</taxon>
        <taxon>Flavobacteriales</taxon>
        <taxon>Flavobacteriaceae</taxon>
        <taxon>Aequorivita</taxon>
    </lineage>
</organism>
<gene>
    <name evidence="16" type="ordered locus">Aeqsu_1035</name>
</gene>
<keyword evidence="6" id="KW-0479">Metal-binding</keyword>
<dbReference type="PRINTS" id="PR00999">
    <property type="entry name" value="FUNGALYSIN"/>
</dbReference>
<dbReference type="EMBL" id="CP003280">
    <property type="protein sequence ID" value="AFL80534.1"/>
    <property type="molecule type" value="Genomic_DNA"/>
</dbReference>
<dbReference type="InterPro" id="IPR003137">
    <property type="entry name" value="PA_domain"/>
</dbReference>
<dbReference type="InterPro" id="IPR050371">
    <property type="entry name" value="Fungal_virulence_M36"/>
</dbReference>
<dbReference type="SUPFAM" id="SSF55486">
    <property type="entry name" value="Metalloproteases ('zincins'), catalytic domain"/>
    <property type="match status" value="1"/>
</dbReference>
<evidence type="ECO:0000313" key="17">
    <source>
        <dbReference type="Proteomes" id="UP000006049"/>
    </source>
</evidence>
<dbReference type="InterPro" id="IPR046450">
    <property type="entry name" value="PA_dom_sf"/>
</dbReference>
<evidence type="ECO:0000259" key="14">
    <source>
        <dbReference type="Pfam" id="PF02225"/>
    </source>
</evidence>
<feature type="signal peptide" evidence="13">
    <location>
        <begin position="1"/>
        <end position="18"/>
    </location>
</feature>
<keyword evidence="7 13" id="KW-0732">Signal</keyword>
<evidence type="ECO:0000256" key="1">
    <source>
        <dbReference type="ARBA" id="ARBA00001947"/>
    </source>
</evidence>
<evidence type="ECO:0000256" key="6">
    <source>
        <dbReference type="ARBA" id="ARBA00022723"/>
    </source>
</evidence>
<evidence type="ECO:0000256" key="13">
    <source>
        <dbReference type="SAM" id="SignalP"/>
    </source>
</evidence>
<dbReference type="GO" id="GO:0008270">
    <property type="term" value="F:zinc ion binding"/>
    <property type="evidence" value="ECO:0007669"/>
    <property type="project" value="InterPro"/>
</dbReference>
<evidence type="ECO:0000256" key="5">
    <source>
        <dbReference type="ARBA" id="ARBA00022670"/>
    </source>
</evidence>
<feature type="region of interest" description="Disordered" evidence="12">
    <location>
        <begin position="363"/>
        <end position="396"/>
    </location>
</feature>
<comment type="subcellular location">
    <subcellularLocation>
        <location evidence="2">Secreted</location>
    </subcellularLocation>
</comment>
<dbReference type="PATRIC" id="fig|746697.3.peg.1041"/>
<dbReference type="SUPFAM" id="SSF52025">
    <property type="entry name" value="PA domain"/>
    <property type="match status" value="1"/>
</dbReference>
<dbReference type="Gene3D" id="3.10.170.10">
    <property type="match status" value="1"/>
</dbReference>
<dbReference type="GO" id="GO:0004222">
    <property type="term" value="F:metalloendopeptidase activity"/>
    <property type="evidence" value="ECO:0007669"/>
    <property type="project" value="InterPro"/>
</dbReference>
<dbReference type="PANTHER" id="PTHR33478:SF1">
    <property type="entry name" value="EXTRACELLULAR METALLOPROTEINASE MEP"/>
    <property type="match status" value="1"/>
</dbReference>
<evidence type="ECO:0000313" key="16">
    <source>
        <dbReference type="EMBL" id="AFL80534.1"/>
    </source>
</evidence>
<proteinExistence type="inferred from homology"/>
<keyword evidence="9" id="KW-0862">Zinc</keyword>
<keyword evidence="5" id="KW-0645">Protease</keyword>
<dbReference type="AlphaFoldDB" id="I3YU66"/>
<feature type="domain" description="Secretion system C-terminal sorting" evidence="15">
    <location>
        <begin position="789"/>
        <end position="861"/>
    </location>
</feature>
<keyword evidence="11" id="KW-0865">Zymogen</keyword>
<reference evidence="16 17" key="1">
    <citation type="submission" date="2012-06" db="EMBL/GenBank/DDBJ databases">
        <title>The complete genome of Aequorivita sublithincola DSM 14238.</title>
        <authorList>
            <consortium name="US DOE Joint Genome Institute (JGI-PGF)"/>
            <person name="Lucas S."/>
            <person name="Copeland A."/>
            <person name="Lapidus A."/>
            <person name="Goodwin L."/>
            <person name="Pitluck S."/>
            <person name="Peters L."/>
            <person name="Munk A.C.C."/>
            <person name="Kyrpides N."/>
            <person name="Mavromatis K."/>
            <person name="Pagani I."/>
            <person name="Ivanova N."/>
            <person name="Ovchinnikova G."/>
            <person name="Zeytun A."/>
            <person name="Detter J.C."/>
            <person name="Han C."/>
            <person name="Land M."/>
            <person name="Hauser L."/>
            <person name="Markowitz V."/>
            <person name="Cheng J.-F."/>
            <person name="Hugenholtz P."/>
            <person name="Woyke T."/>
            <person name="Wu D."/>
            <person name="Tindall B."/>
            <person name="Faehnrich R."/>
            <person name="Brambilla E."/>
            <person name="Klenk H.-P."/>
            <person name="Eisen J.A."/>
        </authorList>
    </citation>
    <scope>NUCLEOTIDE SEQUENCE [LARGE SCALE GENOMIC DNA]</scope>
    <source>
        <strain evidence="17">DSM 14238 / LMG 21431 / ACAM 643 / 9-3</strain>
    </source>
</reference>
<dbReference type="Gene3D" id="3.50.30.30">
    <property type="match status" value="1"/>
</dbReference>
<evidence type="ECO:0000256" key="7">
    <source>
        <dbReference type="ARBA" id="ARBA00022729"/>
    </source>
</evidence>
<dbReference type="STRING" id="746697.Aeqsu_1035"/>
<feature type="domain" description="PA" evidence="14">
    <location>
        <begin position="445"/>
        <end position="540"/>
    </location>
</feature>
<name>I3YU66_AEQSU</name>
<dbReference type="HOGENOM" id="CLU_007507_0_0_10"/>
<dbReference type="InterPro" id="IPR026444">
    <property type="entry name" value="Secre_tail"/>
</dbReference>
<dbReference type="CDD" id="cd09596">
    <property type="entry name" value="M36"/>
    <property type="match status" value="1"/>
</dbReference>
<protein>
    <submittedName>
        <fullName evidence="16">Fungalysin family metallopeptidase (M36)</fullName>
    </submittedName>
</protein>
<evidence type="ECO:0000256" key="8">
    <source>
        <dbReference type="ARBA" id="ARBA00022801"/>
    </source>
</evidence>
<keyword evidence="8" id="KW-0378">Hydrolase</keyword>
<sequence length="862" mass="92163">MKKITYLLFLLAFNFSFAQDYSSVVKSYLQNNRSQLALQAQDIADVSIATQSFSKSLKANTVYVEQRYQGILVFNSTSPFVLRNGAVTSAKVSFVQNLTLKVNATTPSVTPNMAIMKAAAALGLDTPSNLTLLETGIDNSYTYSNGTISLENIPVQLVYQNLEATNSLKLAWNLSIYLLNADHHYNVRIDALTGELLETNDWVSQCELPDFGVNHNHGLKNNESILFENNTSANKNALVDAQYRVFALPLRNPDGGPDTLVINPENATASPFKWHDTDGVTGAEFTITRGNNVYAYLDLCDTNSGDSPDGGPSLNFDFPFNLPQSPANFRDASTVNLFYLNNVIHDVMYQYGFDEASGNFQQNNYGNGGNGNDSVNAEAQDGGGTNNANFGTPPDGSNPRMQMYIWTGGAGGPITDIFTINGGPLAGTYGGTPANFGGGIPLNLTGDLVLIEDDNSGPSTDPNDGCDNITNGGALNGKIVVIRRGECEFGFKVLAAENNGAAAVIIVNNVAGDPPLMGGGVVGCQVSIPAFAVSDVVGEPIITQLVSGSVNGTINGTNVPIALDGDLDTEIVVHEYGHGISNRLTGGRFNTNCLGNEEQMGEGWSDYFATVMTIYNGDTGATPRPMGSYASGDPNGIRTYPYSTNFAVNPHTYDDIKTEVAPHGVGSVWAAMLWEMTWDLITQYGFDSDIYNGNGGNNIALQLVIDGLKLQPCSPGFVDGRDAILEADQLANGGANRCIIWRAFARRGLGLSATQGSSNSKSDGTEAFDVPVDCQLGVNDTGSLNNFIIYPNPSKGEINITSRFDVGNTTISIFDINGRKVFTQQVNLQNTTSINASGLNTGIYLIKIESAERSQTSKLIIN</sequence>
<dbReference type="NCBIfam" id="NF038113">
    <property type="entry name" value="T9SSA_dep_M36"/>
    <property type="match status" value="1"/>
</dbReference>
<evidence type="ECO:0000256" key="2">
    <source>
        <dbReference type="ARBA" id="ARBA00004613"/>
    </source>
</evidence>
<comment type="similarity">
    <text evidence="3">Belongs to the peptidase M36 family.</text>
</comment>
<evidence type="ECO:0000259" key="15">
    <source>
        <dbReference type="Pfam" id="PF18962"/>
    </source>
</evidence>
<dbReference type="RefSeq" id="WP_014781792.1">
    <property type="nucleotide sequence ID" value="NC_018013.1"/>
</dbReference>
<dbReference type="InterPro" id="IPR027268">
    <property type="entry name" value="Peptidase_M4/M1_CTD_sf"/>
</dbReference>
<dbReference type="CDD" id="cd04818">
    <property type="entry name" value="PA_subtilisin_1"/>
    <property type="match status" value="1"/>
</dbReference>
<dbReference type="PANTHER" id="PTHR33478">
    <property type="entry name" value="EXTRACELLULAR METALLOPROTEINASE MEP"/>
    <property type="match status" value="1"/>
</dbReference>
<dbReference type="Pfam" id="PF02225">
    <property type="entry name" value="PA"/>
    <property type="match status" value="1"/>
</dbReference>
<dbReference type="NCBIfam" id="TIGR04183">
    <property type="entry name" value="Por_Secre_tail"/>
    <property type="match status" value="1"/>
</dbReference>
<dbReference type="eggNOG" id="COG3291">
    <property type="taxonomic scope" value="Bacteria"/>
</dbReference>
<keyword evidence="17" id="KW-1185">Reference proteome</keyword>
<accession>I3YU66</accession>
<evidence type="ECO:0000256" key="3">
    <source>
        <dbReference type="ARBA" id="ARBA00006006"/>
    </source>
</evidence>
<dbReference type="Gene3D" id="1.10.390.10">
    <property type="entry name" value="Neutral Protease Domain 2"/>
    <property type="match status" value="1"/>
</dbReference>
<comment type="cofactor">
    <cofactor evidence="1">
        <name>Zn(2+)</name>
        <dbReference type="ChEBI" id="CHEBI:29105"/>
    </cofactor>
</comment>
<evidence type="ECO:0000256" key="9">
    <source>
        <dbReference type="ARBA" id="ARBA00022833"/>
    </source>
</evidence>
<feature type="chain" id="PRO_5003683899" evidence="13">
    <location>
        <begin position="19"/>
        <end position="862"/>
    </location>
</feature>
<keyword evidence="4" id="KW-0964">Secreted</keyword>
<evidence type="ECO:0000256" key="11">
    <source>
        <dbReference type="ARBA" id="ARBA00023145"/>
    </source>
</evidence>
<dbReference type="Pfam" id="PF02128">
    <property type="entry name" value="Peptidase_M36"/>
    <property type="match status" value="1"/>
</dbReference>
<dbReference type="Proteomes" id="UP000006049">
    <property type="component" value="Chromosome"/>
</dbReference>
<dbReference type="Pfam" id="PF18962">
    <property type="entry name" value="Por_Secre_tail"/>
    <property type="match status" value="1"/>
</dbReference>
<keyword evidence="10" id="KW-0482">Metalloprotease</keyword>